<dbReference type="EMBL" id="JBHTCP010000049">
    <property type="protein sequence ID" value="MFC7373063.1"/>
    <property type="molecule type" value="Genomic_DNA"/>
</dbReference>
<organism evidence="1 2">
    <name type="scientific">Fictibacillus iocasae</name>
    <dbReference type="NCBI Taxonomy" id="2715437"/>
    <lineage>
        <taxon>Bacteria</taxon>
        <taxon>Bacillati</taxon>
        <taxon>Bacillota</taxon>
        <taxon>Bacilli</taxon>
        <taxon>Bacillales</taxon>
        <taxon>Fictibacillaceae</taxon>
        <taxon>Fictibacillus</taxon>
    </lineage>
</organism>
<evidence type="ECO:0000313" key="1">
    <source>
        <dbReference type="EMBL" id="MFC7373063.1"/>
    </source>
</evidence>
<dbReference type="Proteomes" id="UP001596549">
    <property type="component" value="Unassembled WGS sequence"/>
</dbReference>
<accession>A0ABW2NUZ1</accession>
<evidence type="ECO:0008006" key="3">
    <source>
        <dbReference type="Google" id="ProtNLM"/>
    </source>
</evidence>
<name>A0ABW2NUZ1_9BACL</name>
<gene>
    <name evidence="1" type="ORF">ACFQPF_15590</name>
</gene>
<evidence type="ECO:0000313" key="2">
    <source>
        <dbReference type="Proteomes" id="UP001596549"/>
    </source>
</evidence>
<proteinExistence type="predicted"/>
<reference evidence="2" key="1">
    <citation type="journal article" date="2019" name="Int. J. Syst. Evol. Microbiol.">
        <title>The Global Catalogue of Microorganisms (GCM) 10K type strain sequencing project: providing services to taxonomists for standard genome sequencing and annotation.</title>
        <authorList>
            <consortium name="The Broad Institute Genomics Platform"/>
            <consortium name="The Broad Institute Genome Sequencing Center for Infectious Disease"/>
            <person name="Wu L."/>
            <person name="Ma J."/>
        </authorList>
    </citation>
    <scope>NUCLEOTIDE SEQUENCE [LARGE SCALE GENOMIC DNA]</scope>
    <source>
        <strain evidence="2">NBRC 106396</strain>
    </source>
</reference>
<sequence>MTNHAVDRWNERIGPLTVQSFLEGMLAALWSEPDRILFLDNHVGVIDHEIVFTFEISKHKMIVTTFYGRISLHPALQSVTEWGKLTDGPKDMLNLTVPMDVVVQQLPPLVSCATIWFSGRKYMYKLEKYLYDSDTSSFLCGYHSKFPAGYQVRVFLTTYLSTGLPVVKEIRPGGKLGKSVISAYRLMNMPLRGEEQHT</sequence>
<keyword evidence="2" id="KW-1185">Reference proteome</keyword>
<protein>
    <recommendedName>
        <fullName evidence="3">DUF4166 domain-containing protein</fullName>
    </recommendedName>
</protein>
<comment type="caution">
    <text evidence="1">The sequence shown here is derived from an EMBL/GenBank/DDBJ whole genome shotgun (WGS) entry which is preliminary data.</text>
</comment>
<dbReference type="RefSeq" id="WP_379750631.1">
    <property type="nucleotide sequence ID" value="NZ_JBHTCP010000049.1"/>
</dbReference>